<dbReference type="AlphaFoldDB" id="A0A830H7U8"/>
<reference evidence="5" key="1">
    <citation type="submission" date="2020-10" db="EMBL/GenBank/DDBJ databases">
        <title>Unveiling of a novel bifunctional photoreceptor, Dualchrome1, isolated from a cosmopolitan green alga.</title>
        <authorList>
            <person name="Suzuki S."/>
            <person name="Kawachi M."/>
        </authorList>
    </citation>
    <scope>NUCLEOTIDE SEQUENCE</scope>
    <source>
        <strain evidence="5">NIES 2893</strain>
    </source>
</reference>
<proteinExistence type="predicted"/>
<evidence type="ECO:0000256" key="1">
    <source>
        <dbReference type="ARBA" id="ARBA00022574"/>
    </source>
</evidence>
<accession>A0A830H7U8</accession>
<dbReference type="GO" id="GO:0043161">
    <property type="term" value="P:proteasome-mediated ubiquitin-dependent protein catabolic process"/>
    <property type="evidence" value="ECO:0007669"/>
    <property type="project" value="TreeGrafter"/>
</dbReference>
<feature type="compositionally biased region" description="Low complexity" evidence="4">
    <location>
        <begin position="37"/>
        <end position="50"/>
    </location>
</feature>
<sequence length="644" mass="71343">MAQEDSSLLHIGSRGGGGGGGGGEELEESLEEESLEESSLLLEESSSGEESLWDEEEELEEEDDLDDDDDFEDARGGGGDDDDDDRDDFVDYGGRLWNFVTGLGSARAGSRNASLQEAFEPAPPPAPLEHEDLRAELLMRTASDAHARLATRCTTLPETPTKPPPAVSRKRSHPEPAVGAMLRARELGGSPFGANRNSKPAFTASQKTFLGGQRIPNSNPRVVDRFPSRGYCGRFSGDGNLYFAAFQERRIRVYDYRRNYKLTKDIQARNLQWTITDATSSPDSRFLVYTTIAPVAHLVRLEGGGVEGNDNGPVESIQNVTDLHETLEFGVQNNGRTVHHGGVWSIRYLHDGTQLVAGTSDGLAFYDIPSMKASQSVTGVHEDDVNAVAVDGGCGGSSQMIYSGSDDTLIKVWDHRIVGGAPTSTSSVDPFGDGDGMRDEPPKSHCKAVGVLAGHTEGITHIDARGDGRYICSNSKDQTLRIWDLRMMYSSSDHRRREQEEERSIIRTRMNFDYRWMEYPMRGYDIRHPLDCSVKTFRGHSTLQTLIRAYFSPAQSTGHRYLYTGGYDGYVRIFDILSGQVVECLSYHNGLVRDVAWHPTDHVLNSLGWDGRVVTWEHNSDGDSCHQDSEEEEEEEEDEEEEEA</sequence>
<keyword evidence="2" id="KW-0677">Repeat</keyword>
<dbReference type="PRINTS" id="PR00320">
    <property type="entry name" value="GPROTEINBRPT"/>
</dbReference>
<evidence type="ECO:0000256" key="2">
    <source>
        <dbReference type="ARBA" id="ARBA00022737"/>
    </source>
</evidence>
<evidence type="ECO:0000256" key="3">
    <source>
        <dbReference type="PROSITE-ProRule" id="PRU00221"/>
    </source>
</evidence>
<feature type="compositionally biased region" description="Acidic residues" evidence="4">
    <location>
        <begin position="24"/>
        <end position="36"/>
    </location>
</feature>
<feature type="compositionally biased region" description="Acidic residues" evidence="4">
    <location>
        <begin position="51"/>
        <end position="72"/>
    </location>
</feature>
<feature type="region of interest" description="Disordered" evidence="4">
    <location>
        <begin position="1"/>
        <end position="88"/>
    </location>
</feature>
<gene>
    <name evidence="5" type="ORF">PPROV_000037500</name>
</gene>
<keyword evidence="6" id="KW-1185">Reference proteome</keyword>
<feature type="repeat" description="WD" evidence="3">
    <location>
        <begin position="452"/>
        <end position="486"/>
    </location>
</feature>
<feature type="region of interest" description="Disordered" evidence="4">
    <location>
        <begin position="424"/>
        <end position="444"/>
    </location>
</feature>
<comment type="caution">
    <text evidence="5">The sequence shown here is derived from an EMBL/GenBank/DDBJ whole genome shotgun (WGS) entry which is preliminary data.</text>
</comment>
<dbReference type="InterPro" id="IPR036322">
    <property type="entry name" value="WD40_repeat_dom_sf"/>
</dbReference>
<dbReference type="GO" id="GO:0080008">
    <property type="term" value="C:Cul4-RING E3 ubiquitin ligase complex"/>
    <property type="evidence" value="ECO:0007669"/>
    <property type="project" value="TreeGrafter"/>
</dbReference>
<dbReference type="SUPFAM" id="SSF50978">
    <property type="entry name" value="WD40 repeat-like"/>
    <property type="match status" value="1"/>
</dbReference>
<dbReference type="Gene3D" id="2.130.10.10">
    <property type="entry name" value="YVTN repeat-like/Quinoprotein amine dehydrogenase"/>
    <property type="match status" value="3"/>
</dbReference>
<feature type="compositionally biased region" description="Acidic residues" evidence="4">
    <location>
        <begin position="79"/>
        <end position="88"/>
    </location>
</feature>
<feature type="compositionally biased region" description="Acidic residues" evidence="4">
    <location>
        <begin position="629"/>
        <end position="644"/>
    </location>
</feature>
<dbReference type="Pfam" id="PF00400">
    <property type="entry name" value="WD40"/>
    <property type="match status" value="4"/>
</dbReference>
<feature type="repeat" description="WD" evidence="3">
    <location>
        <begin position="378"/>
        <end position="414"/>
    </location>
</feature>
<dbReference type="InterPro" id="IPR051859">
    <property type="entry name" value="DCAF"/>
</dbReference>
<dbReference type="EMBL" id="BNJQ01000001">
    <property type="protein sequence ID" value="GHP01619.1"/>
    <property type="molecule type" value="Genomic_DNA"/>
</dbReference>
<dbReference type="PROSITE" id="PS50294">
    <property type="entry name" value="WD_REPEATS_REGION"/>
    <property type="match status" value="1"/>
</dbReference>
<dbReference type="PROSITE" id="PS50082">
    <property type="entry name" value="WD_REPEATS_2"/>
    <property type="match status" value="3"/>
</dbReference>
<feature type="region of interest" description="Disordered" evidence="4">
    <location>
        <begin position="619"/>
        <end position="644"/>
    </location>
</feature>
<evidence type="ECO:0000256" key="4">
    <source>
        <dbReference type="SAM" id="MobiDB-lite"/>
    </source>
</evidence>
<organism evidence="5 6">
    <name type="scientific">Pycnococcus provasolii</name>
    <dbReference type="NCBI Taxonomy" id="41880"/>
    <lineage>
        <taxon>Eukaryota</taxon>
        <taxon>Viridiplantae</taxon>
        <taxon>Chlorophyta</taxon>
        <taxon>Pseudoscourfieldiophyceae</taxon>
        <taxon>Pseudoscourfieldiales</taxon>
        <taxon>Pycnococcaceae</taxon>
        <taxon>Pycnococcus</taxon>
    </lineage>
</organism>
<dbReference type="FunFam" id="2.130.10.10:FF:000492">
    <property type="entry name" value="LEC14B homolog isoform X2"/>
    <property type="match status" value="1"/>
</dbReference>
<dbReference type="SMART" id="SM00320">
    <property type="entry name" value="WD40"/>
    <property type="match status" value="6"/>
</dbReference>
<evidence type="ECO:0000313" key="5">
    <source>
        <dbReference type="EMBL" id="GHP01619.1"/>
    </source>
</evidence>
<dbReference type="Proteomes" id="UP000660262">
    <property type="component" value="Unassembled WGS sequence"/>
</dbReference>
<dbReference type="InterPro" id="IPR020472">
    <property type="entry name" value="WD40_PAC1"/>
</dbReference>
<feature type="compositionally biased region" description="Basic and acidic residues" evidence="4">
    <location>
        <begin position="619"/>
        <end position="628"/>
    </location>
</feature>
<name>A0A830H7U8_9CHLO</name>
<keyword evidence="1 3" id="KW-0853">WD repeat</keyword>
<dbReference type="PANTHER" id="PTHR19847">
    <property type="entry name" value="DDB1- AND CUL4-ASSOCIATED FACTOR 11"/>
    <property type="match status" value="1"/>
</dbReference>
<feature type="compositionally biased region" description="Gly residues" evidence="4">
    <location>
        <begin position="13"/>
        <end position="23"/>
    </location>
</feature>
<dbReference type="InterPro" id="IPR015943">
    <property type="entry name" value="WD40/YVTN_repeat-like_dom_sf"/>
</dbReference>
<dbReference type="OrthoDB" id="63070at2759"/>
<evidence type="ECO:0000313" key="6">
    <source>
        <dbReference type="Proteomes" id="UP000660262"/>
    </source>
</evidence>
<evidence type="ECO:0008006" key="7">
    <source>
        <dbReference type="Google" id="ProtNLM"/>
    </source>
</evidence>
<protein>
    <recommendedName>
        <fullName evidence="7">LEC14B homolog</fullName>
    </recommendedName>
</protein>
<feature type="repeat" description="WD" evidence="3">
    <location>
        <begin position="585"/>
        <end position="617"/>
    </location>
</feature>
<dbReference type="PANTHER" id="PTHR19847:SF7">
    <property type="entry name" value="DDB1- AND CUL4-ASSOCIATED FACTOR 11"/>
    <property type="match status" value="1"/>
</dbReference>
<dbReference type="InterPro" id="IPR001680">
    <property type="entry name" value="WD40_rpt"/>
</dbReference>